<dbReference type="SUPFAM" id="SSF53822">
    <property type="entry name" value="Periplasmic binding protein-like I"/>
    <property type="match status" value="1"/>
</dbReference>
<dbReference type="Proteomes" id="UP000756387">
    <property type="component" value="Unassembled WGS sequence"/>
</dbReference>
<comment type="similarity">
    <text evidence="1">Belongs to the leucine-binding protein family.</text>
</comment>
<sequence length="441" mass="47179">MNVPRARRSRTTRPSHQNPHHPTPRQQKEVGPMKPMRTAGAVALALVTAASLAACSNTDGGSADAPGVTEDTIKLGHITDLTGPWGPVGKKYLAGSQLWVDAVNDDGGVCGRDVELVVRDHKNNTQDAVTIYRELENQVLGVQSILGSGPMLAVAPSLNQDKVLASSYAWDEFLLEGNETVFLPGATYEVNAVALTEWVVKERGLKEGDTIALLRYDGIFEGVLTGMEMVAEEYGLNLVEQKMQVTDSDFTAPVRAFKKEDAKIVMAAIGTAHLGGFASTAASQGLEPAILSPSPGNFDESLLEGASKEIFEKNSYFASPFAAWDNESEGAAEVRAAFEKYGEGEPNFGLMLGYAQAEVFGRVLESGCEDGEITRESVADAFAGIDSLETDGMMSELDFTRGEGKSQSLEVSILQPDSSATTGFTEVQEPFVSDLVVKNDL</sequence>
<feature type="compositionally biased region" description="Basic residues" evidence="3">
    <location>
        <begin position="1"/>
        <end position="23"/>
    </location>
</feature>
<gene>
    <name evidence="5" type="ORF">IEQ44_08800</name>
</gene>
<dbReference type="PANTHER" id="PTHR47235">
    <property type="entry name" value="BLR6548 PROTEIN"/>
    <property type="match status" value="1"/>
</dbReference>
<keyword evidence="2" id="KW-0732">Signal</keyword>
<dbReference type="InterPro" id="IPR028081">
    <property type="entry name" value="Leu-bd"/>
</dbReference>
<evidence type="ECO:0000256" key="3">
    <source>
        <dbReference type="SAM" id="MobiDB-lite"/>
    </source>
</evidence>
<dbReference type="EMBL" id="JADCSA010000007">
    <property type="protein sequence ID" value="MBE7324751.1"/>
    <property type="molecule type" value="Genomic_DNA"/>
</dbReference>
<keyword evidence="6" id="KW-1185">Reference proteome</keyword>
<evidence type="ECO:0000313" key="5">
    <source>
        <dbReference type="EMBL" id="MBE7324751.1"/>
    </source>
</evidence>
<feature type="domain" description="Leucine-binding protein" evidence="4">
    <location>
        <begin position="72"/>
        <end position="404"/>
    </location>
</feature>
<protein>
    <submittedName>
        <fullName evidence="5">ABC transporter substrate-binding protein</fullName>
    </submittedName>
</protein>
<name>A0ABR9RT90_9ACTN</name>
<dbReference type="InterPro" id="IPR028082">
    <property type="entry name" value="Peripla_BP_I"/>
</dbReference>
<reference evidence="5 6" key="1">
    <citation type="submission" date="2020-10" db="EMBL/GenBank/DDBJ databases">
        <title>Nocardioides sp. isolated from sludge.</title>
        <authorList>
            <person name="Zhang X."/>
        </authorList>
    </citation>
    <scope>NUCLEOTIDE SEQUENCE [LARGE SCALE GENOMIC DNA]</scope>
    <source>
        <strain evidence="5 6">Y6</strain>
    </source>
</reference>
<evidence type="ECO:0000256" key="2">
    <source>
        <dbReference type="ARBA" id="ARBA00022729"/>
    </source>
</evidence>
<evidence type="ECO:0000259" key="4">
    <source>
        <dbReference type="Pfam" id="PF13458"/>
    </source>
</evidence>
<accession>A0ABR9RT90</accession>
<feature type="region of interest" description="Disordered" evidence="3">
    <location>
        <begin position="1"/>
        <end position="33"/>
    </location>
</feature>
<organism evidence="5 6">
    <name type="scientific">Nocardioides malaquae</name>
    <dbReference type="NCBI Taxonomy" id="2773426"/>
    <lineage>
        <taxon>Bacteria</taxon>
        <taxon>Bacillati</taxon>
        <taxon>Actinomycetota</taxon>
        <taxon>Actinomycetes</taxon>
        <taxon>Propionibacteriales</taxon>
        <taxon>Nocardioidaceae</taxon>
        <taxon>Nocardioides</taxon>
    </lineage>
</organism>
<dbReference type="PANTHER" id="PTHR47235:SF1">
    <property type="entry name" value="BLR6548 PROTEIN"/>
    <property type="match status" value="1"/>
</dbReference>
<dbReference type="Gene3D" id="3.40.50.2300">
    <property type="match status" value="2"/>
</dbReference>
<proteinExistence type="inferred from homology"/>
<evidence type="ECO:0000256" key="1">
    <source>
        <dbReference type="ARBA" id="ARBA00010062"/>
    </source>
</evidence>
<evidence type="ECO:0000313" key="6">
    <source>
        <dbReference type="Proteomes" id="UP000756387"/>
    </source>
</evidence>
<dbReference type="Pfam" id="PF13458">
    <property type="entry name" value="Peripla_BP_6"/>
    <property type="match status" value="1"/>
</dbReference>
<comment type="caution">
    <text evidence="5">The sequence shown here is derived from an EMBL/GenBank/DDBJ whole genome shotgun (WGS) entry which is preliminary data.</text>
</comment>